<comment type="caution">
    <text evidence="5">The sequence shown here is derived from an EMBL/GenBank/DDBJ whole genome shotgun (WGS) entry which is preliminary data.</text>
</comment>
<dbReference type="InterPro" id="IPR039100">
    <property type="entry name" value="Sdo1/SBDS-like"/>
</dbReference>
<name>A0ABQ5KNW7_9EUKA</name>
<dbReference type="Pfam" id="PF09377">
    <property type="entry name" value="SBDS_domain_II"/>
    <property type="match status" value="1"/>
</dbReference>
<dbReference type="EMBL" id="BQXS01010152">
    <property type="protein sequence ID" value="GKT33159.1"/>
    <property type="molecule type" value="Genomic_DNA"/>
</dbReference>
<dbReference type="InterPro" id="IPR019783">
    <property type="entry name" value="SDO1/SBDS_N"/>
</dbReference>
<dbReference type="Gene3D" id="3.30.1250.10">
    <property type="entry name" value="Ribosome maturation protein SBDS, N-terminal domain"/>
    <property type="match status" value="1"/>
</dbReference>
<evidence type="ECO:0000313" key="5">
    <source>
        <dbReference type="EMBL" id="GKT33159.1"/>
    </source>
</evidence>
<dbReference type="SUPFAM" id="SSF54980">
    <property type="entry name" value="EF-G C-terminal domain-like"/>
    <property type="match status" value="1"/>
</dbReference>
<dbReference type="InterPro" id="IPR037188">
    <property type="entry name" value="Sdo1/SBDS_central_sf"/>
</dbReference>
<evidence type="ECO:0000256" key="1">
    <source>
        <dbReference type="ARBA" id="ARBA00007433"/>
    </source>
</evidence>
<dbReference type="InterPro" id="IPR002140">
    <property type="entry name" value="Sdo1/SBDS"/>
</dbReference>
<feature type="domain" description="Ribosome maturation protein SDO1/SBDS N-terminal" evidence="3">
    <location>
        <begin position="6"/>
        <end position="92"/>
    </location>
</feature>
<evidence type="ECO:0000256" key="2">
    <source>
        <dbReference type="SAM" id="MobiDB-lite"/>
    </source>
</evidence>
<dbReference type="Gene3D" id="1.10.10.900">
    <property type="entry name" value="SBDS protein C-terminal domain, subdomain 1"/>
    <property type="match status" value="1"/>
</dbReference>
<dbReference type="SUPFAM" id="SSF89895">
    <property type="entry name" value="FYSH domain"/>
    <property type="match status" value="1"/>
</dbReference>
<dbReference type="Pfam" id="PF01172">
    <property type="entry name" value="SBDS_N"/>
    <property type="match status" value="1"/>
</dbReference>
<organism evidence="5 6">
    <name type="scientific">Aduncisulcus paluster</name>
    <dbReference type="NCBI Taxonomy" id="2918883"/>
    <lineage>
        <taxon>Eukaryota</taxon>
        <taxon>Metamonada</taxon>
        <taxon>Carpediemonas-like organisms</taxon>
        <taxon>Aduncisulcus</taxon>
    </lineage>
</organism>
<evidence type="ECO:0000259" key="3">
    <source>
        <dbReference type="Pfam" id="PF01172"/>
    </source>
</evidence>
<feature type="region of interest" description="Disordered" evidence="2">
    <location>
        <begin position="238"/>
        <end position="262"/>
    </location>
</feature>
<dbReference type="InterPro" id="IPR035647">
    <property type="entry name" value="EFG_III/V"/>
</dbReference>
<dbReference type="Proteomes" id="UP001057375">
    <property type="component" value="Unassembled WGS sequence"/>
</dbReference>
<dbReference type="NCBIfam" id="TIGR00291">
    <property type="entry name" value="RNA_SBDS"/>
    <property type="match status" value="1"/>
</dbReference>
<dbReference type="InterPro" id="IPR036786">
    <property type="entry name" value="Ribosome_mat_SBDS_N_sf"/>
</dbReference>
<feature type="domain" description="Ribosome maturation protein SDO1/SBDS central" evidence="4">
    <location>
        <begin position="102"/>
        <end position="161"/>
    </location>
</feature>
<evidence type="ECO:0000313" key="6">
    <source>
        <dbReference type="Proteomes" id="UP001057375"/>
    </source>
</evidence>
<comment type="similarity">
    <text evidence="1">Belongs to the SDO1/SBDS family.</text>
</comment>
<keyword evidence="6" id="KW-1185">Reference proteome</keyword>
<dbReference type="SUPFAM" id="SSF109728">
    <property type="entry name" value="Hypothetical protein AF0491, middle domain"/>
    <property type="match status" value="1"/>
</dbReference>
<gene>
    <name evidence="5" type="ORF">ADUPG1_007158</name>
</gene>
<sequence length="262" mass="29025">MAPPSQQKIKLKKGKLTFELLVKPNTVRKWRQGEIGSLDNVLIIDEIFSNSSKGEKASDADITAIFGDMAKPAVIERILREGDIELTTAERRQLVDKKKAGIIAFIHGNFINPTSKLPHPQTRIEQALKQIKPLNIDPFIAPDLQVETLLPKIKKYIPLKPASQDVTITLPPTSIGKGMSIIYQHTKVLNERYDREGNCILEVTILPGAMEVLSDKLSKSCGGYYNMAFHDEMEGAVVPEGEKESGKKGKKGKKAKKAKKGK</sequence>
<dbReference type="Gene3D" id="3.30.70.240">
    <property type="match status" value="1"/>
</dbReference>
<feature type="compositionally biased region" description="Basic residues" evidence="2">
    <location>
        <begin position="248"/>
        <end position="262"/>
    </location>
</feature>
<dbReference type="InterPro" id="IPR018978">
    <property type="entry name" value="SDO1/SBDS_central"/>
</dbReference>
<protein>
    <submittedName>
        <fullName evidence="5">Multi-domain containing protein</fullName>
    </submittedName>
</protein>
<dbReference type="PANTHER" id="PTHR10927:SF4">
    <property type="entry name" value="RIBOSOME MATURATION PROTEIN SDO1 HOMOLOG"/>
    <property type="match status" value="1"/>
</dbReference>
<proteinExistence type="inferred from homology"/>
<evidence type="ECO:0000259" key="4">
    <source>
        <dbReference type="Pfam" id="PF09377"/>
    </source>
</evidence>
<dbReference type="PANTHER" id="PTHR10927">
    <property type="entry name" value="RIBOSOME MATURATION PROTEIN SBDS"/>
    <property type="match status" value="1"/>
</dbReference>
<accession>A0ABQ5KNW7</accession>
<reference evidence="5" key="1">
    <citation type="submission" date="2022-03" db="EMBL/GenBank/DDBJ databases">
        <title>Draft genome sequence of Aduncisulcus paluster, a free-living microaerophilic Fornicata.</title>
        <authorList>
            <person name="Yuyama I."/>
            <person name="Kume K."/>
            <person name="Tamura T."/>
            <person name="Inagaki Y."/>
            <person name="Hashimoto T."/>
        </authorList>
    </citation>
    <scope>NUCLEOTIDE SEQUENCE</scope>
    <source>
        <strain evidence="5">NY0171</strain>
    </source>
</reference>